<dbReference type="Pfam" id="PF07698">
    <property type="entry name" value="7TM-7TMR_HD"/>
    <property type="match status" value="1"/>
</dbReference>
<dbReference type="InterPro" id="IPR006675">
    <property type="entry name" value="HDIG_dom"/>
</dbReference>
<name>A0A7I9VIG0_9BACT</name>
<dbReference type="EMBL" id="BJTG01000002">
    <property type="protein sequence ID" value="GEJ56196.1"/>
    <property type="molecule type" value="Genomic_DNA"/>
</dbReference>
<feature type="transmembrane region" description="Helical" evidence="2">
    <location>
        <begin position="499"/>
        <end position="525"/>
    </location>
</feature>
<organism evidence="4 5">
    <name type="scientific">Anaeromyxobacter diazotrophicus</name>
    <dbReference type="NCBI Taxonomy" id="2590199"/>
    <lineage>
        <taxon>Bacteria</taxon>
        <taxon>Pseudomonadati</taxon>
        <taxon>Myxococcota</taxon>
        <taxon>Myxococcia</taxon>
        <taxon>Myxococcales</taxon>
        <taxon>Cystobacterineae</taxon>
        <taxon>Anaeromyxobacteraceae</taxon>
        <taxon>Anaeromyxobacter</taxon>
    </lineage>
</organism>
<evidence type="ECO:0000313" key="5">
    <source>
        <dbReference type="Proteomes" id="UP000503640"/>
    </source>
</evidence>
<feature type="domain" description="HD/PDEase" evidence="3">
    <location>
        <begin position="550"/>
        <end position="709"/>
    </location>
</feature>
<reference evidence="5" key="1">
    <citation type="journal article" date="2020" name="Appl. Environ. Microbiol.">
        <title>Diazotrophic Anaeromyxobacter Isolates from Soils.</title>
        <authorList>
            <person name="Masuda Y."/>
            <person name="Yamanaka H."/>
            <person name="Xu Z.X."/>
            <person name="Shiratori Y."/>
            <person name="Aono T."/>
            <person name="Amachi S."/>
            <person name="Senoo K."/>
            <person name="Itoh H."/>
        </authorList>
    </citation>
    <scope>NUCLEOTIDE SEQUENCE [LARGE SCALE GENOMIC DNA]</scope>
    <source>
        <strain evidence="5">R267</strain>
    </source>
</reference>
<dbReference type="NCBIfam" id="TIGR00277">
    <property type="entry name" value="HDIG"/>
    <property type="match status" value="1"/>
</dbReference>
<evidence type="ECO:0000313" key="4">
    <source>
        <dbReference type="EMBL" id="GEJ56196.1"/>
    </source>
</evidence>
<feature type="transmembrane region" description="Helical" evidence="2">
    <location>
        <begin position="399"/>
        <end position="416"/>
    </location>
</feature>
<dbReference type="PANTHER" id="PTHR36442">
    <property type="entry name" value="CYCLIC-DI-AMP PHOSPHODIESTERASE PGPH"/>
    <property type="match status" value="1"/>
</dbReference>
<accession>A0A7I9VIG0</accession>
<feature type="transmembrane region" description="Helical" evidence="2">
    <location>
        <begin position="465"/>
        <end position="487"/>
    </location>
</feature>
<dbReference type="Gene3D" id="1.10.3210.10">
    <property type="entry name" value="Hypothetical protein af1432"/>
    <property type="match status" value="1"/>
</dbReference>
<evidence type="ECO:0000259" key="3">
    <source>
        <dbReference type="SMART" id="SM00471"/>
    </source>
</evidence>
<dbReference type="Pfam" id="PF07697">
    <property type="entry name" value="7TMR-HDED"/>
    <property type="match status" value="1"/>
</dbReference>
<feature type="transmembrane region" description="Helical" evidence="2">
    <location>
        <begin position="364"/>
        <end position="387"/>
    </location>
</feature>
<dbReference type="PANTHER" id="PTHR36442:SF1">
    <property type="entry name" value="CYCLIC-DI-AMP PHOSPHODIESTERASE PGPH"/>
    <property type="match status" value="1"/>
</dbReference>
<dbReference type="AlphaFoldDB" id="A0A7I9VIG0"/>
<dbReference type="InterPro" id="IPR011624">
    <property type="entry name" value="Metal-dep_PHydrolase_7TM_extra"/>
</dbReference>
<keyword evidence="2" id="KW-0812">Transmembrane</keyword>
<dbReference type="InterPro" id="IPR052722">
    <property type="entry name" value="PgpH_phosphodiesterase"/>
</dbReference>
<keyword evidence="4" id="KW-0378">Hydrolase</keyword>
<gene>
    <name evidence="4" type="ORF">AMYX_09370</name>
</gene>
<dbReference type="RefSeq" id="WP_176063446.1">
    <property type="nucleotide sequence ID" value="NZ_BJTG01000002.1"/>
</dbReference>
<feature type="region of interest" description="Disordered" evidence="1">
    <location>
        <begin position="762"/>
        <end position="786"/>
    </location>
</feature>
<feature type="transmembrane region" description="Helical" evidence="2">
    <location>
        <begin position="20"/>
        <end position="44"/>
    </location>
</feature>
<evidence type="ECO:0000256" key="1">
    <source>
        <dbReference type="SAM" id="MobiDB-lite"/>
    </source>
</evidence>
<dbReference type="Proteomes" id="UP000503640">
    <property type="component" value="Unassembled WGS sequence"/>
</dbReference>
<dbReference type="InterPro" id="IPR003607">
    <property type="entry name" value="HD/PDEase_dom"/>
</dbReference>
<dbReference type="GO" id="GO:0016787">
    <property type="term" value="F:hydrolase activity"/>
    <property type="evidence" value="ECO:0007669"/>
    <property type="project" value="UniProtKB-KW"/>
</dbReference>
<feature type="transmembrane region" description="Helical" evidence="2">
    <location>
        <begin position="422"/>
        <end position="444"/>
    </location>
</feature>
<dbReference type="CDD" id="cd00077">
    <property type="entry name" value="HDc"/>
    <property type="match status" value="1"/>
</dbReference>
<dbReference type="SMART" id="SM00471">
    <property type="entry name" value="HDc"/>
    <property type="match status" value="1"/>
</dbReference>
<dbReference type="InterPro" id="IPR006674">
    <property type="entry name" value="HD_domain"/>
</dbReference>
<dbReference type="InterPro" id="IPR011621">
    <property type="entry name" value="Metal-dep_PHydrolase_7TM_intra"/>
</dbReference>
<proteinExistence type="predicted"/>
<keyword evidence="2" id="KW-0472">Membrane</keyword>
<keyword evidence="5" id="KW-1185">Reference proteome</keyword>
<keyword evidence="2" id="KW-1133">Transmembrane helix</keyword>
<comment type="caution">
    <text evidence="4">The sequence shown here is derived from an EMBL/GenBank/DDBJ whole genome shotgun (WGS) entry which is preliminary data.</text>
</comment>
<sequence>MENPDPSRQPPGWAARLARAVRGGALLEALLVALLAGGSAWLLAPGALTQRTPGDDALGTPALGNYKAARDYEVVDEEATREQRAAAVAAERPVFDWDESAPEVAALRIRDAFTLARDGLAEARLRHGEGRRREGARELQRAALAERAAFEARLGVRLSDADYQALAAARFDAQLEAPLIALAGHALSGKVVEDRRALAQAHERGIVARTLRHGVAQGEHLLLDPAVIRDLDEARVDAQRAADALPAPVTPGLRAALGRAAVALAQPTLVFDLAETAARQRDAADRVKPVAVHVRRGEKIVGDGEVIERRHLLLFRGIREQTRPADVVLVRLGAGLLVGVLLVLLWRYARRNVAGFHPTRKDALLLAVTLLGATALAAAGLGVGDALHDRFPRFSPETFFYLVPFAAGTLLVRSVLSAEVALLFAVASAALVGLVASNSLFLAVHALLTSVAASGLVARARDRAGLFRVGAAVGTLGALLVLATHLFTGRALSEAVAPALAAAASGAVLLPMVAVGSLPLVEWAFGYLTDVKLLELANLNHPALKDLIVQAPGTYHHAVIMGSLVEAAAQRIGAHALLARVCAYYHDLGKIRNPLYFAENQRGENRHEQLAPSMSALIVKRHVTDGLELARHWGLPRAVADAIPQHHGTRLVSFFWAKAQQRRGDGEAAALDEALFRYAGPKPQTREIALVMIADACEASARALPDPTPERLRVLVHRRINEIFSEGQLDDCELTLKDLNAIAAAMVGALAAVYHDRPGYGDNEAAPAAEPTPGGLQLLGSERRGP</sequence>
<dbReference type="SUPFAM" id="SSF109604">
    <property type="entry name" value="HD-domain/PDEase-like"/>
    <property type="match status" value="1"/>
</dbReference>
<protein>
    <submittedName>
        <fullName evidence="4">HD family phosphohydrolase</fullName>
    </submittedName>
</protein>
<feature type="transmembrane region" description="Helical" evidence="2">
    <location>
        <begin position="328"/>
        <end position="349"/>
    </location>
</feature>
<dbReference type="Pfam" id="PF01966">
    <property type="entry name" value="HD"/>
    <property type="match status" value="1"/>
</dbReference>
<evidence type="ECO:0000256" key="2">
    <source>
        <dbReference type="SAM" id="Phobius"/>
    </source>
</evidence>